<protein>
    <submittedName>
        <fullName evidence="2">Ribonuclease H</fullName>
    </submittedName>
</protein>
<evidence type="ECO:0000313" key="2">
    <source>
        <dbReference type="EMBL" id="KAF5712771.1"/>
    </source>
</evidence>
<dbReference type="AlphaFoldDB" id="A0A8H5YJL8"/>
<dbReference type="EMBL" id="JAAQPF010000162">
    <property type="protein sequence ID" value="KAF5712771.1"/>
    <property type="molecule type" value="Genomic_DNA"/>
</dbReference>
<comment type="caution">
    <text evidence="2">The sequence shown here is derived from an EMBL/GenBank/DDBJ whole genome shotgun (WGS) entry which is preliminary data.</text>
</comment>
<sequence length="138" mass="15980">MDTNLPGKPFKKWSQQRTGPFRIKRIVNDLAYELELPDQWKIHPVISSKHLLPTHADDHVDEQPGPVEDEPIEENRYEVEFIVKREARYRGRRNTPFEGFMAHIDIKAVNTTFCNSIIRTTPWHGAVCATGEMAKEPT</sequence>
<dbReference type="Proteomes" id="UP000532311">
    <property type="component" value="Unassembled WGS sequence"/>
</dbReference>
<reference evidence="2 3" key="1">
    <citation type="submission" date="2020-05" db="EMBL/GenBank/DDBJ databases">
        <title>Identification and distribution of gene clusters putatively required for synthesis of sphingolipid metabolism inhibitors in phylogenetically diverse species of the filamentous fungus Fusarium.</title>
        <authorList>
            <person name="Kim H.-S."/>
            <person name="Busman M."/>
            <person name="Brown D.W."/>
            <person name="Divon H."/>
            <person name="Uhlig S."/>
            <person name="Proctor R.H."/>
        </authorList>
    </citation>
    <scope>NUCLEOTIDE SEQUENCE [LARGE SCALE GENOMIC DNA]</scope>
    <source>
        <strain evidence="2 3">NRRL 26131</strain>
    </source>
</reference>
<gene>
    <name evidence="2" type="ORF">FGLOB1_4364</name>
</gene>
<evidence type="ECO:0000259" key="1">
    <source>
        <dbReference type="Pfam" id="PF24626"/>
    </source>
</evidence>
<accession>A0A8H5YJL8</accession>
<proteinExistence type="predicted"/>
<evidence type="ECO:0000313" key="3">
    <source>
        <dbReference type="Proteomes" id="UP000532311"/>
    </source>
</evidence>
<dbReference type="InterPro" id="IPR056924">
    <property type="entry name" value="SH3_Tf2-1"/>
</dbReference>
<organism evidence="2 3">
    <name type="scientific">Fusarium globosum</name>
    <dbReference type="NCBI Taxonomy" id="78864"/>
    <lineage>
        <taxon>Eukaryota</taxon>
        <taxon>Fungi</taxon>
        <taxon>Dikarya</taxon>
        <taxon>Ascomycota</taxon>
        <taxon>Pezizomycotina</taxon>
        <taxon>Sordariomycetes</taxon>
        <taxon>Hypocreomycetidae</taxon>
        <taxon>Hypocreales</taxon>
        <taxon>Nectriaceae</taxon>
        <taxon>Fusarium</taxon>
        <taxon>Fusarium fujikuroi species complex</taxon>
    </lineage>
</organism>
<keyword evidence="3" id="KW-1185">Reference proteome</keyword>
<feature type="domain" description="Tf2-1-like SH3-like" evidence="1">
    <location>
        <begin position="10"/>
        <end position="51"/>
    </location>
</feature>
<dbReference type="Pfam" id="PF24626">
    <property type="entry name" value="SH3_Tf2-1"/>
    <property type="match status" value="1"/>
</dbReference>
<name>A0A8H5YJL8_9HYPO</name>